<dbReference type="InterPro" id="IPR015996">
    <property type="entry name" value="UCP028451"/>
</dbReference>
<dbReference type="Pfam" id="PF09365">
    <property type="entry name" value="DUF2461"/>
    <property type="match status" value="1"/>
</dbReference>
<dbReference type="AlphaFoldDB" id="A0A7K0EMV3"/>
<dbReference type="PANTHER" id="PTHR36452">
    <property type="entry name" value="CHROMOSOME 12, WHOLE GENOME SHOTGUN SEQUENCE"/>
    <property type="match status" value="1"/>
</dbReference>
<dbReference type="EMBL" id="WJXZ01000009">
    <property type="protein sequence ID" value="MRS62871.1"/>
    <property type="molecule type" value="Genomic_DNA"/>
</dbReference>
<organism evidence="1 2">
    <name type="scientific">Larkinella terrae</name>
    <dbReference type="NCBI Taxonomy" id="2025311"/>
    <lineage>
        <taxon>Bacteria</taxon>
        <taxon>Pseudomonadati</taxon>
        <taxon>Bacteroidota</taxon>
        <taxon>Cytophagia</taxon>
        <taxon>Cytophagales</taxon>
        <taxon>Spirosomataceae</taxon>
        <taxon>Larkinella</taxon>
    </lineage>
</organism>
<sequence length="224" mass="25123">MLKPETIRFLSSLRSNNNKQWFDQNRPAYEAARADFLSLVERTLVGLEQTDREIAASQLQPKSCVFRINRDVRFSTDKSPYKTNFGAWFNAGGKNSRSAGYYLNVEPGNAFVAGGMYMPDTDVLAAIRQEIDYNLPAFESILTQPAFRSYFSGLNRETALQRPPKGYDVNNPGIEYLKLKSFTVSHSIPDSMLTTPGLSTTVQAAFASLQPLVKYLNRSLPQSD</sequence>
<dbReference type="InterPro" id="IPR012808">
    <property type="entry name" value="CHP02453"/>
</dbReference>
<dbReference type="NCBIfam" id="TIGR02453">
    <property type="entry name" value="TIGR02453 family protein"/>
    <property type="match status" value="1"/>
</dbReference>
<accession>A0A7K0EMV3</accession>
<evidence type="ECO:0000313" key="2">
    <source>
        <dbReference type="Proteomes" id="UP000441754"/>
    </source>
</evidence>
<keyword evidence="2" id="KW-1185">Reference proteome</keyword>
<evidence type="ECO:0000313" key="1">
    <source>
        <dbReference type="EMBL" id="MRS62871.1"/>
    </source>
</evidence>
<comment type="caution">
    <text evidence="1">The sequence shown here is derived from an EMBL/GenBank/DDBJ whole genome shotgun (WGS) entry which is preliminary data.</text>
</comment>
<dbReference type="RefSeq" id="WP_154176234.1">
    <property type="nucleotide sequence ID" value="NZ_WJXZ01000009.1"/>
</dbReference>
<name>A0A7K0EMV3_9BACT</name>
<dbReference type="PIRSF" id="PIRSF028451">
    <property type="entry name" value="UCP028451"/>
    <property type="match status" value="1"/>
</dbReference>
<dbReference type="PANTHER" id="PTHR36452:SF1">
    <property type="entry name" value="DUF2461 DOMAIN-CONTAINING PROTEIN"/>
    <property type="match status" value="1"/>
</dbReference>
<gene>
    <name evidence="1" type="ORF">GJJ30_16345</name>
</gene>
<dbReference type="OrthoDB" id="9794241at2"/>
<reference evidence="1 2" key="1">
    <citation type="journal article" date="2018" name="Antonie Van Leeuwenhoek">
        <title>Larkinella terrae sp. nov., isolated from soil on Jeju Island, South Korea.</title>
        <authorList>
            <person name="Ten L.N."/>
            <person name="Jeon J."/>
            <person name="Park S.J."/>
            <person name="Park S."/>
            <person name="Lee S.Y."/>
            <person name="Kim M.K."/>
            <person name="Jung H.Y."/>
        </authorList>
    </citation>
    <scope>NUCLEOTIDE SEQUENCE [LARGE SCALE GENOMIC DNA]</scope>
    <source>
        <strain evidence="1 2">KCTC 52001</strain>
    </source>
</reference>
<dbReference type="Proteomes" id="UP000441754">
    <property type="component" value="Unassembled WGS sequence"/>
</dbReference>
<proteinExistence type="predicted"/>
<protein>
    <submittedName>
        <fullName evidence="1">TIGR02453 family protein</fullName>
    </submittedName>
</protein>